<dbReference type="InterPro" id="IPR043128">
    <property type="entry name" value="Rev_trsase/Diguanyl_cyclase"/>
</dbReference>
<dbReference type="SUPFAM" id="SSF55073">
    <property type="entry name" value="Nucleotide cyclase"/>
    <property type="match status" value="1"/>
</dbReference>
<dbReference type="Pfam" id="PF00563">
    <property type="entry name" value="EAL"/>
    <property type="match status" value="1"/>
</dbReference>
<dbReference type="Pfam" id="PF00990">
    <property type="entry name" value="GGDEF"/>
    <property type="match status" value="1"/>
</dbReference>
<feature type="domain" description="EAL" evidence="2">
    <location>
        <begin position="245"/>
        <end position="498"/>
    </location>
</feature>
<feature type="domain" description="GGDEF" evidence="3">
    <location>
        <begin position="103"/>
        <end position="236"/>
    </location>
</feature>
<dbReference type="Gene3D" id="3.20.20.450">
    <property type="entry name" value="EAL domain"/>
    <property type="match status" value="1"/>
</dbReference>
<evidence type="ECO:0000259" key="3">
    <source>
        <dbReference type="PROSITE" id="PS50887"/>
    </source>
</evidence>
<dbReference type="NCBIfam" id="TIGR00254">
    <property type="entry name" value="GGDEF"/>
    <property type="match status" value="1"/>
</dbReference>
<protein>
    <submittedName>
        <fullName evidence="4">EAL domain-containing protein</fullName>
    </submittedName>
</protein>
<evidence type="ECO:0000259" key="2">
    <source>
        <dbReference type="PROSITE" id="PS50883"/>
    </source>
</evidence>
<proteinExistence type="predicted"/>
<dbReference type="InterPro" id="IPR052155">
    <property type="entry name" value="Biofilm_reg_signaling"/>
</dbReference>
<organism evidence="4 5">
    <name type="scientific">Tumebacillus lacus</name>
    <dbReference type="NCBI Taxonomy" id="2995335"/>
    <lineage>
        <taxon>Bacteria</taxon>
        <taxon>Bacillati</taxon>
        <taxon>Bacillota</taxon>
        <taxon>Bacilli</taxon>
        <taxon>Bacillales</taxon>
        <taxon>Alicyclobacillaceae</taxon>
        <taxon>Tumebacillus</taxon>
    </lineage>
</organism>
<dbReference type="InterPro" id="IPR029787">
    <property type="entry name" value="Nucleotide_cyclase"/>
</dbReference>
<keyword evidence="1" id="KW-0472">Membrane</keyword>
<reference evidence="4 5" key="1">
    <citation type="submission" date="2022-11" db="EMBL/GenBank/DDBJ databases">
        <title>Study of microbial diversity in lake waters.</title>
        <authorList>
            <person name="Zhang J."/>
        </authorList>
    </citation>
    <scope>NUCLEOTIDE SEQUENCE [LARGE SCALE GENOMIC DNA]</scope>
    <source>
        <strain evidence="4 5">DT12</strain>
    </source>
</reference>
<gene>
    <name evidence="4" type="ORF">OS242_07030</name>
</gene>
<dbReference type="CDD" id="cd01949">
    <property type="entry name" value="GGDEF"/>
    <property type="match status" value="1"/>
</dbReference>
<dbReference type="InterPro" id="IPR000160">
    <property type="entry name" value="GGDEF_dom"/>
</dbReference>
<dbReference type="SMART" id="SM00267">
    <property type="entry name" value="GGDEF"/>
    <property type="match status" value="1"/>
</dbReference>
<comment type="caution">
    <text evidence="4">The sequence shown here is derived from an EMBL/GenBank/DDBJ whole genome shotgun (WGS) entry which is preliminary data.</text>
</comment>
<dbReference type="PANTHER" id="PTHR44757:SF2">
    <property type="entry name" value="BIOFILM ARCHITECTURE MAINTENANCE PROTEIN MBAA"/>
    <property type="match status" value="1"/>
</dbReference>
<keyword evidence="1" id="KW-1133">Transmembrane helix</keyword>
<dbReference type="EMBL" id="JAPMLT010000002">
    <property type="protein sequence ID" value="MCX7569714.1"/>
    <property type="molecule type" value="Genomic_DNA"/>
</dbReference>
<dbReference type="PANTHER" id="PTHR44757">
    <property type="entry name" value="DIGUANYLATE CYCLASE DGCP"/>
    <property type="match status" value="1"/>
</dbReference>
<evidence type="ECO:0000313" key="4">
    <source>
        <dbReference type="EMBL" id="MCX7569714.1"/>
    </source>
</evidence>
<name>A0ABT3WYF6_9BACL</name>
<dbReference type="PROSITE" id="PS50887">
    <property type="entry name" value="GGDEF"/>
    <property type="match status" value="1"/>
</dbReference>
<feature type="transmembrane region" description="Helical" evidence="1">
    <location>
        <begin position="35"/>
        <end position="53"/>
    </location>
</feature>
<sequence>MKPQTQMRLRVWSLVLLSLILPLLLHGVLHEHAKGLAWTLSFLPTVVVVYSLIKMADKLKYKQWELEKLMYRDPLTGLFNRRYLQDAMKKAVQSGESLRRQDRQHALLLLDLDRFKQINDTLGARAGDLLLQEVARRLRDSIRLPDLAARYGGDEFSLLVRDLEGKEAERVAERLVDRLQAPYRIDGEEICLTVHVGIALYPDDSSDADTWLRNAETAMERSKESGNGPGWLFFSPAMHDRIVERVRLECELRRALEQDELRVYYQPRVVLGAGIIGMEALVRWEHPTQGLIPPADFIPLAEETGLIVPLGEHVLRQACLQTRAWQESGFHNLRLAVNLSARQFQDPHLCDLIGAVLTETGLPAEWLELEITESTVMNDLETTVHTLERLKQLGVHISIDDFGTGHSSLSYLKRFPLDTLKIDRSFVRDIANDADDAAIAGMVITLAHALNLEVIAEGVETHEQAAFLRDQSCSVMQGYLFSPPVPNDQFEALLADRRWTMAG</sequence>
<dbReference type="PROSITE" id="PS50883">
    <property type="entry name" value="EAL"/>
    <property type="match status" value="1"/>
</dbReference>
<dbReference type="InterPro" id="IPR035919">
    <property type="entry name" value="EAL_sf"/>
</dbReference>
<dbReference type="SMART" id="SM00052">
    <property type="entry name" value="EAL"/>
    <property type="match status" value="1"/>
</dbReference>
<keyword evidence="5" id="KW-1185">Reference proteome</keyword>
<evidence type="ECO:0000313" key="5">
    <source>
        <dbReference type="Proteomes" id="UP001208017"/>
    </source>
</evidence>
<dbReference type="RefSeq" id="WP_267150944.1">
    <property type="nucleotide sequence ID" value="NZ_JAPMLT010000002.1"/>
</dbReference>
<evidence type="ECO:0000256" key="1">
    <source>
        <dbReference type="SAM" id="Phobius"/>
    </source>
</evidence>
<keyword evidence="1" id="KW-0812">Transmembrane</keyword>
<accession>A0ABT3WYF6</accession>
<feature type="transmembrane region" description="Helical" evidence="1">
    <location>
        <begin position="12"/>
        <end position="29"/>
    </location>
</feature>
<dbReference type="Gene3D" id="3.30.70.270">
    <property type="match status" value="1"/>
</dbReference>
<dbReference type="SUPFAM" id="SSF141868">
    <property type="entry name" value="EAL domain-like"/>
    <property type="match status" value="1"/>
</dbReference>
<dbReference type="CDD" id="cd01948">
    <property type="entry name" value="EAL"/>
    <property type="match status" value="1"/>
</dbReference>
<dbReference type="InterPro" id="IPR001633">
    <property type="entry name" value="EAL_dom"/>
</dbReference>
<dbReference type="Proteomes" id="UP001208017">
    <property type="component" value="Unassembled WGS sequence"/>
</dbReference>